<evidence type="ECO:0000256" key="1">
    <source>
        <dbReference type="ARBA" id="ARBA00004141"/>
    </source>
</evidence>
<feature type="transmembrane region" description="Helical" evidence="5">
    <location>
        <begin position="251"/>
        <end position="270"/>
    </location>
</feature>
<keyword evidence="2 5" id="KW-0812">Transmembrane</keyword>
<dbReference type="AlphaFoldDB" id="A0A916QR19"/>
<proteinExistence type="predicted"/>
<sequence>MKQIAHRMTLLEWSLLTGLSLVWGGSFFFAAVAIAELPAMTIAFIRVCGGAVILLLALRLLGIRLPRSRTVWLAFLGMGLMNNAIPFSLIFWAQTELASGVASILNAMTPIFTVIAAHFLTDDEHLSGGRIIGVLFGFSGVFILMGGSRGEGGAILPQIAVLGAGVSYALASIFGKRFGRLGVPPMATATGQVCASSLVLLPVVLVVDQPWTYGWPSGGVIWALAGLVVLSTAVGYFLYFRILSTAGATNLALVTFLIPPSAILLGVLVLNESLGWNHIAGMAVIGAGLAAIDGRVFTVSERFRRRPAP</sequence>
<dbReference type="EMBL" id="BMKA01000001">
    <property type="protein sequence ID" value="GGA07429.1"/>
    <property type="molecule type" value="Genomic_DNA"/>
</dbReference>
<dbReference type="SUPFAM" id="SSF103481">
    <property type="entry name" value="Multidrug resistance efflux transporter EmrE"/>
    <property type="match status" value="2"/>
</dbReference>
<feature type="transmembrane region" description="Helical" evidence="5">
    <location>
        <begin position="70"/>
        <end position="91"/>
    </location>
</feature>
<evidence type="ECO:0000256" key="3">
    <source>
        <dbReference type="ARBA" id="ARBA00022989"/>
    </source>
</evidence>
<gene>
    <name evidence="7" type="ORF">GCM10011498_04090</name>
</gene>
<evidence type="ECO:0000313" key="7">
    <source>
        <dbReference type="EMBL" id="GGA07429.1"/>
    </source>
</evidence>
<organism evidence="7 8">
    <name type="scientific">Neptunicoccus cionae</name>
    <dbReference type="NCBI Taxonomy" id="2035344"/>
    <lineage>
        <taxon>Bacteria</taxon>
        <taxon>Pseudomonadati</taxon>
        <taxon>Pseudomonadota</taxon>
        <taxon>Alphaproteobacteria</taxon>
        <taxon>Rhodobacterales</taxon>
        <taxon>Paracoccaceae</taxon>
        <taxon>Neptunicoccus</taxon>
    </lineage>
</organism>
<feature type="transmembrane region" description="Helical" evidence="5">
    <location>
        <begin position="12"/>
        <end position="34"/>
    </location>
</feature>
<dbReference type="InterPro" id="IPR037185">
    <property type="entry name" value="EmrE-like"/>
</dbReference>
<feature type="domain" description="EamA" evidence="6">
    <location>
        <begin position="16"/>
        <end position="145"/>
    </location>
</feature>
<feature type="transmembrane region" description="Helical" evidence="5">
    <location>
        <begin position="276"/>
        <end position="297"/>
    </location>
</feature>
<reference evidence="7" key="1">
    <citation type="journal article" date="2014" name="Int. J. Syst. Evol. Microbiol.">
        <title>Complete genome sequence of Corynebacterium casei LMG S-19264T (=DSM 44701T), isolated from a smear-ripened cheese.</title>
        <authorList>
            <consortium name="US DOE Joint Genome Institute (JGI-PGF)"/>
            <person name="Walter F."/>
            <person name="Albersmeier A."/>
            <person name="Kalinowski J."/>
            <person name="Ruckert C."/>
        </authorList>
    </citation>
    <scope>NUCLEOTIDE SEQUENCE</scope>
    <source>
        <strain evidence="7">CGMCC 1.15880</strain>
    </source>
</reference>
<keyword evidence="4 5" id="KW-0472">Membrane</keyword>
<evidence type="ECO:0000256" key="2">
    <source>
        <dbReference type="ARBA" id="ARBA00022692"/>
    </source>
</evidence>
<feature type="domain" description="EamA" evidence="6">
    <location>
        <begin position="159"/>
        <end position="291"/>
    </location>
</feature>
<dbReference type="RefSeq" id="WP_229678399.1">
    <property type="nucleotide sequence ID" value="NZ_BMKA01000001.1"/>
</dbReference>
<feature type="transmembrane region" description="Helical" evidence="5">
    <location>
        <begin position="186"/>
        <end position="207"/>
    </location>
</feature>
<dbReference type="Proteomes" id="UP000628017">
    <property type="component" value="Unassembled WGS sequence"/>
</dbReference>
<dbReference type="Pfam" id="PF00892">
    <property type="entry name" value="EamA"/>
    <property type="match status" value="2"/>
</dbReference>
<evidence type="ECO:0000256" key="4">
    <source>
        <dbReference type="ARBA" id="ARBA00023136"/>
    </source>
</evidence>
<comment type="caution">
    <text evidence="7">The sequence shown here is derived from an EMBL/GenBank/DDBJ whole genome shotgun (WGS) entry which is preliminary data.</text>
</comment>
<feature type="transmembrane region" description="Helical" evidence="5">
    <location>
        <begin position="154"/>
        <end position="174"/>
    </location>
</feature>
<comment type="subcellular location">
    <subcellularLocation>
        <location evidence="1">Membrane</location>
        <topology evidence="1">Multi-pass membrane protein</topology>
    </subcellularLocation>
</comment>
<reference evidence="7" key="2">
    <citation type="submission" date="2020-09" db="EMBL/GenBank/DDBJ databases">
        <authorList>
            <person name="Sun Q."/>
            <person name="Zhou Y."/>
        </authorList>
    </citation>
    <scope>NUCLEOTIDE SEQUENCE</scope>
    <source>
        <strain evidence="7">CGMCC 1.15880</strain>
    </source>
</reference>
<dbReference type="PANTHER" id="PTHR32322">
    <property type="entry name" value="INNER MEMBRANE TRANSPORTER"/>
    <property type="match status" value="1"/>
</dbReference>
<feature type="transmembrane region" description="Helical" evidence="5">
    <location>
        <begin position="131"/>
        <end position="148"/>
    </location>
</feature>
<feature type="transmembrane region" description="Helical" evidence="5">
    <location>
        <begin position="40"/>
        <end position="58"/>
    </location>
</feature>
<evidence type="ECO:0000256" key="5">
    <source>
        <dbReference type="SAM" id="Phobius"/>
    </source>
</evidence>
<accession>A0A916QR19</accession>
<protein>
    <submittedName>
        <fullName evidence="7">ABC transporter permease</fullName>
    </submittedName>
</protein>
<dbReference type="GO" id="GO:0016020">
    <property type="term" value="C:membrane"/>
    <property type="evidence" value="ECO:0007669"/>
    <property type="project" value="UniProtKB-SubCell"/>
</dbReference>
<dbReference type="InterPro" id="IPR000620">
    <property type="entry name" value="EamA_dom"/>
</dbReference>
<keyword evidence="3 5" id="KW-1133">Transmembrane helix</keyword>
<feature type="transmembrane region" description="Helical" evidence="5">
    <location>
        <begin position="97"/>
        <end position="119"/>
    </location>
</feature>
<feature type="transmembrane region" description="Helical" evidence="5">
    <location>
        <begin position="219"/>
        <end position="239"/>
    </location>
</feature>
<dbReference type="PANTHER" id="PTHR32322:SF9">
    <property type="entry name" value="AMINO-ACID METABOLITE EFFLUX PUMP-RELATED"/>
    <property type="match status" value="1"/>
</dbReference>
<dbReference type="InterPro" id="IPR050638">
    <property type="entry name" value="AA-Vitamin_Transporters"/>
</dbReference>
<evidence type="ECO:0000313" key="8">
    <source>
        <dbReference type="Proteomes" id="UP000628017"/>
    </source>
</evidence>
<name>A0A916QR19_9RHOB</name>
<evidence type="ECO:0000259" key="6">
    <source>
        <dbReference type="Pfam" id="PF00892"/>
    </source>
</evidence>
<keyword evidence="8" id="KW-1185">Reference proteome</keyword>